<evidence type="ECO:0000313" key="2">
    <source>
        <dbReference type="Proteomes" id="UP000436006"/>
    </source>
</evidence>
<dbReference type="RefSeq" id="WP_157584193.1">
    <property type="nucleotide sequence ID" value="NZ_WPIN01000003.1"/>
</dbReference>
<name>A0A7K1S855_9BACT</name>
<comment type="caution">
    <text evidence="1">The sequence shown here is derived from an EMBL/GenBank/DDBJ whole genome shotgun (WGS) entry which is preliminary data.</text>
</comment>
<gene>
    <name evidence="1" type="ORF">GO755_07795</name>
</gene>
<dbReference type="EMBL" id="WPIN01000003">
    <property type="protein sequence ID" value="MVM29930.1"/>
    <property type="molecule type" value="Genomic_DNA"/>
</dbReference>
<keyword evidence="2" id="KW-1185">Reference proteome</keyword>
<evidence type="ECO:0000313" key="1">
    <source>
        <dbReference type="EMBL" id="MVM29930.1"/>
    </source>
</evidence>
<organism evidence="1 2">
    <name type="scientific">Spirosoma arboris</name>
    <dbReference type="NCBI Taxonomy" id="2682092"/>
    <lineage>
        <taxon>Bacteria</taxon>
        <taxon>Pseudomonadati</taxon>
        <taxon>Bacteroidota</taxon>
        <taxon>Cytophagia</taxon>
        <taxon>Cytophagales</taxon>
        <taxon>Cytophagaceae</taxon>
        <taxon>Spirosoma</taxon>
    </lineage>
</organism>
<protein>
    <submittedName>
        <fullName evidence="1">Uncharacterized protein</fullName>
    </submittedName>
</protein>
<reference evidence="1 2" key="1">
    <citation type="submission" date="2019-12" db="EMBL/GenBank/DDBJ databases">
        <title>Spirosoma sp. HMF4905 genome sequencing and assembly.</title>
        <authorList>
            <person name="Kang H."/>
            <person name="Cha I."/>
            <person name="Kim H."/>
            <person name="Joh K."/>
        </authorList>
    </citation>
    <scope>NUCLEOTIDE SEQUENCE [LARGE SCALE GENOMIC DNA]</scope>
    <source>
        <strain evidence="1 2">HMF4905</strain>
    </source>
</reference>
<dbReference type="Proteomes" id="UP000436006">
    <property type="component" value="Unassembled WGS sequence"/>
</dbReference>
<dbReference type="AlphaFoldDB" id="A0A7K1S855"/>
<sequence>MESISQSISPEKPTGFKRVGKHENFVITADLNMVQQVRVITLDNATSKPMTELIADDETLTPVQRQASLQRYADQIVTRQTVGSLVNAAGQVVEPGTEGAISQRDYFQAITLGDLKKIGLPITDKTPVTTLIYALTQGEIANIDHRGEL</sequence>
<accession>A0A7K1S855</accession>
<proteinExistence type="predicted"/>